<dbReference type="AlphaFoldDB" id="S3L1L1"/>
<evidence type="ECO:0000256" key="1">
    <source>
        <dbReference type="SAM" id="MobiDB-lite"/>
    </source>
</evidence>
<comment type="caution">
    <text evidence="2">The sequence shown here is derived from an EMBL/GenBank/DDBJ whole genome shotgun (WGS) entry which is preliminary data.</text>
</comment>
<evidence type="ECO:0000313" key="3">
    <source>
        <dbReference type="Proteomes" id="UP000014541"/>
    </source>
</evidence>
<name>S3L1L1_TREMA</name>
<sequence length="111" mass="12291">MGIQPIDLQTLYSQLGNVSKTVAFQQQGIPLQNAIQQEEQTKRLQQKREAVEAAAGYDEGPAGVKNDKESAPDTQEQKDKKKRGENEAEDDGKVFEVIKDPRLGQHIDISG</sequence>
<dbReference type="HOGENOM" id="CLU_171168_0_0_12"/>
<dbReference type="STRING" id="1125699.HMPREF9194_00962"/>
<reference evidence="2 3" key="1">
    <citation type="submission" date="2013-04" db="EMBL/GenBank/DDBJ databases">
        <title>The Genome Sequence of Treponema maltophilum ATCC 51939.</title>
        <authorList>
            <consortium name="The Broad Institute Genomics Platform"/>
            <person name="Earl A."/>
            <person name="Ward D."/>
            <person name="Feldgarden M."/>
            <person name="Gevers D."/>
            <person name="Leonetti C."/>
            <person name="Blanton J.M."/>
            <person name="Dewhirst F.E."/>
            <person name="Izard J."/>
            <person name="Walker B."/>
            <person name="Young S."/>
            <person name="Zeng Q."/>
            <person name="Gargeya S."/>
            <person name="Fitzgerald M."/>
            <person name="Haas B."/>
            <person name="Abouelleil A."/>
            <person name="Allen A.W."/>
            <person name="Alvarado L."/>
            <person name="Arachchi H.M."/>
            <person name="Berlin A.M."/>
            <person name="Chapman S.B."/>
            <person name="Gainer-Dewar J."/>
            <person name="Goldberg J."/>
            <person name="Griggs A."/>
            <person name="Gujja S."/>
            <person name="Hansen M."/>
            <person name="Howarth C."/>
            <person name="Imamovic A."/>
            <person name="Ireland A."/>
            <person name="Larimer J."/>
            <person name="McCowan C."/>
            <person name="Murphy C."/>
            <person name="Pearson M."/>
            <person name="Poon T.W."/>
            <person name="Priest M."/>
            <person name="Roberts A."/>
            <person name="Saif S."/>
            <person name="Shea T."/>
            <person name="Sisk P."/>
            <person name="Sykes S."/>
            <person name="Wortman J."/>
            <person name="Nusbaum C."/>
            <person name="Birren B."/>
        </authorList>
    </citation>
    <scope>NUCLEOTIDE SEQUENCE [LARGE SCALE GENOMIC DNA]</scope>
    <source>
        <strain evidence="2 3">ATCC 51939</strain>
    </source>
</reference>
<feature type="compositionally biased region" description="Basic and acidic residues" evidence="1">
    <location>
        <begin position="65"/>
        <end position="105"/>
    </location>
</feature>
<dbReference type="PATRIC" id="fig|1125699.3.peg.984"/>
<dbReference type="OrthoDB" id="361694at2"/>
<feature type="compositionally biased region" description="Basic and acidic residues" evidence="1">
    <location>
        <begin position="40"/>
        <end position="51"/>
    </location>
</feature>
<feature type="region of interest" description="Disordered" evidence="1">
    <location>
        <begin position="40"/>
        <end position="111"/>
    </location>
</feature>
<dbReference type="Proteomes" id="UP000014541">
    <property type="component" value="Unassembled WGS sequence"/>
</dbReference>
<gene>
    <name evidence="2" type="ORF">HMPREF9194_00962</name>
</gene>
<dbReference type="RefSeq" id="WP_016525255.1">
    <property type="nucleotide sequence ID" value="NZ_KE332518.1"/>
</dbReference>
<proteinExistence type="predicted"/>
<organism evidence="2 3">
    <name type="scientific">Treponema maltophilum ATCC 51939</name>
    <dbReference type="NCBI Taxonomy" id="1125699"/>
    <lineage>
        <taxon>Bacteria</taxon>
        <taxon>Pseudomonadati</taxon>
        <taxon>Spirochaetota</taxon>
        <taxon>Spirochaetia</taxon>
        <taxon>Spirochaetales</taxon>
        <taxon>Treponemataceae</taxon>
        <taxon>Treponema</taxon>
    </lineage>
</organism>
<protein>
    <submittedName>
        <fullName evidence="2">Uncharacterized protein</fullName>
    </submittedName>
</protein>
<keyword evidence="3" id="KW-1185">Reference proteome</keyword>
<evidence type="ECO:0000313" key="2">
    <source>
        <dbReference type="EMBL" id="EPF30644.1"/>
    </source>
</evidence>
<dbReference type="EMBL" id="ATFF01000006">
    <property type="protein sequence ID" value="EPF30644.1"/>
    <property type="molecule type" value="Genomic_DNA"/>
</dbReference>
<accession>S3L1L1</accession>